<dbReference type="PANTHER" id="PTHR11319:SF35">
    <property type="entry name" value="OUTER MEMBRANE PROTEIN PMPC-RELATED"/>
    <property type="match status" value="1"/>
</dbReference>
<dbReference type="Proteomes" id="UP001281761">
    <property type="component" value="Unassembled WGS sequence"/>
</dbReference>
<keyword evidence="2" id="KW-0812">Transmembrane</keyword>
<name>A0ABQ9WV97_9EUKA</name>
<keyword evidence="3" id="KW-0732">Signal</keyword>
<evidence type="ECO:0000256" key="3">
    <source>
        <dbReference type="SAM" id="SignalP"/>
    </source>
</evidence>
<dbReference type="InterPro" id="IPR011050">
    <property type="entry name" value="Pectin_lyase_fold/virulence"/>
</dbReference>
<keyword evidence="2" id="KW-0472">Membrane</keyword>
<dbReference type="SMART" id="SM00710">
    <property type="entry name" value="PbH1"/>
    <property type="match status" value="23"/>
</dbReference>
<comment type="caution">
    <text evidence="4">The sequence shown here is derived from an EMBL/GenBank/DDBJ whole genome shotgun (WGS) entry which is preliminary data.</text>
</comment>
<dbReference type="EMBL" id="JARBJD010000366">
    <property type="protein sequence ID" value="KAK2943059.1"/>
    <property type="molecule type" value="Genomic_DNA"/>
</dbReference>
<reference evidence="4 5" key="1">
    <citation type="journal article" date="2022" name="bioRxiv">
        <title>Genomics of Preaxostyla Flagellates Illuminates Evolutionary Transitions and the Path Towards Mitochondrial Loss.</title>
        <authorList>
            <person name="Novak L.V.F."/>
            <person name="Treitli S.C."/>
            <person name="Pyrih J."/>
            <person name="Halakuc P."/>
            <person name="Pipaliya S.V."/>
            <person name="Vacek V."/>
            <person name="Brzon O."/>
            <person name="Soukal P."/>
            <person name="Eme L."/>
            <person name="Dacks J.B."/>
            <person name="Karnkowska A."/>
            <person name="Elias M."/>
            <person name="Hampl V."/>
        </authorList>
    </citation>
    <scope>NUCLEOTIDE SEQUENCE [LARGE SCALE GENOMIC DNA]</scope>
    <source>
        <strain evidence="4">NAU3</strain>
        <tissue evidence="4">Gut</tissue>
    </source>
</reference>
<protein>
    <submittedName>
        <fullName evidence="4">Uncharacterized protein</fullName>
    </submittedName>
</protein>
<keyword evidence="2" id="KW-1133">Transmembrane helix</keyword>
<feature type="region of interest" description="Disordered" evidence="1">
    <location>
        <begin position="4997"/>
        <end position="5025"/>
    </location>
</feature>
<dbReference type="PANTHER" id="PTHR11319">
    <property type="entry name" value="G PROTEIN-COUPLED RECEPTOR-RELATED"/>
    <property type="match status" value="1"/>
</dbReference>
<dbReference type="InterPro" id="IPR006626">
    <property type="entry name" value="PbH1"/>
</dbReference>
<feature type="transmembrane region" description="Helical" evidence="2">
    <location>
        <begin position="4962"/>
        <end position="4988"/>
    </location>
</feature>
<dbReference type="InterPro" id="IPR012334">
    <property type="entry name" value="Pectin_lyas_fold"/>
</dbReference>
<sequence>MIIFLLGLILLSANSPPPTLSQTPHLTDTLRSFSRNADPFAVDITSEADENCSDNEGTDAKCPTINKAVSHYLGGKQNLALKIKDGTYSEENIMINELELAAVPLNWVEPEDTDPIDPTVSLEHKNKENVLFTVTTGVLKLTGIGIKRIEQSQFFIIMTSNGKIELDFCYFNGNGQWGAHGCIFLEASCSPSSEPFGTLTISSTFFHSFNRNLKAEAGSGGAIRALGGKYTISDSAFTSCKVNAYGGAISAQMNHGSSITNCTFIDCTAYTSFENRENAGALHLHSPGTDPLFSITNCLFKDNSANGQGNDIQIWGDLSKVVITNCYSTSNENRFLSEFDPKSGILNDPPLNPLPSGTTQVLIDGAVENCVTESSVTCSSISMAHSTFKDFPNTLSFKVKDSTSGIPETSIPVKDKSHTIQSGDWENDPQSFTPTVTLNCKAKVNFYSNSLFYITSGSLVMNGLKLVRTTGTGWFVCLDGSGSVELNYCEFDGNNVSSNNGAIVLSSNAGNSGIVKLNSVTMRKFVRIHGGIGGSCIRVDNGKVELSHSTFEENKASDSGGVLSGTIANGGSITNCLFLNNEAANGGGAIQLYGSSSNPFSITDTQFMNNVVTGEGKGKYGRDIVIYDDVANTLTITNCFTTSASPRLTHGENEINNETHKLQVNSLNSSVSIEHGKSLPDCYTNSTCSSLTQAHMFGLPDNTLLSLDAPSGPAFDETNIFVNARIVVIQPKDWVDPPVSGFEPTVTIDAQNTENSLVYVSTGSVTMNGLKMTRSSGTQWLFYVETGTVTLKYCTFDGSNIQRDFGWLSSISTSTVVVEHCTITQFNSTSDGGALFASSGTLTFTSSIFSKCSSTVTGGAVRSSKEALFTMTECKFVNNTGKNGGCFSGPKKGTQFISCHFTGNVGEIGGTIDVWGVPPDGFAIKDCRFENNTATSGANDIIVYNRDQEDTWKSKIVGCFTTSPMTSGSFSIGDGTNPIDIEVTQMRSCTFSVLGQIVIIDSTATDEGDCSTDQLKCKTITSAFSTLGTTEHRAVLLTASPTGGFNESKIDIISMTVTIEPFEWSIPSNPSGFEPSIVIKAITIIDNALIYVSSEGEMVMNGIRIGCEARGNSFIYMNGGSATLSYCIFDGNNAECYGYPFIHHKSLSTTEMKFCTVTQFVQTNADVKCGAILIDAGSGTLSATNCIFSNNKGVKGGAFNGPMDSAQFEDCQFISNTATEAGSAICVKGPNGGEFKILRCSFIDSQGIPNVGSDIHVDEDADGLYTKGIVGCVTNFYDNIEEKYFSTGNLANPLLNDPTRMQYKLSKAEVSEIVKTVTYFLKTSPPSGFSESSIPIADCTVTIKPTVWNDNPAWNFKPAIILTKTGSLTLLDIESGSLTMKGVEIKRTDKDGWMVSIQTGSADISFCSFEGAESVVEDGFLLIGDSGTATLFSCLVTKFNRGLNEGAAIRLNSGSLKATNCYFTENTAQLGGAISSPQSGLNLEYCWFLDNAASDGGSAIHAYGEYSENFKVHSCYFNNSQQVADKATYVSVVDQENDDWTNAFTACVVDKYSYDQDGSKYFTIGNWKTYLNDAKRARVGSIVEEATEISIDITYQSITDLLEAFQGGYYPLTITIPEDLDSKTWTETIIPVFEQRMLVKVENFQDPDTLDNFEPSVTLNAENSKDNSLIYVTIGSFEMSGVKIERTGGQGWLVYLDGSGSVELNYCVLDGNNAPRENGAIYITKEAGTSGVLKLDSVIMRKFVRDKVYEPESGSCIRANSGKVELANSYFEENSATPASGGAVSLSIVNGGSISHCRFMNNAASNGGGAVELFGTTTQTFEISNTLFMNNMVTGENRSKYGRDIVVYIGDPPNEETLIFTDCFTTSASPRLTAGETDFDTENKKLQPYTLNPSVSIEHGKSLSDCYTDSTCSSLTQAHMLDLAQTTTFSLVPELEGSTPFDETNINVNTRIVVIQPQGYSDPPDSDFVPTVTIDAQNTENSLVFVSTGSVTMNGLKMTRLSGTQWLFFVTEGTVTLSFCTFDGLNAQQSQGWLTSKSTSDLSSTVDVKHCTITQFNSSSHGGALSASSGTLTFTSTIFSDCSSDNYGGVIRSSDDALLKMTKCTFDNNKAAKGSCFSGPKKGAQFISCHFTGNVGQEGGAIDIWEESCDGFAIEDCRFQDNTATSGAKDIIVYDRDPEDTWKSKIVGCYTTSPMTSGSFSIGDGTNPIETDVTQMRSCTFSVLGQIVIIDSTATDEGDCSTDKLKCATITTAFSTLGKITGSRAVLLTASPAGGFEESDIPVMDMTVTIEPFEWSIPSNPSDFKPSVVIEAQTTGQASLIYVSGGSITMNGIRIGCTTRGNSFIYMDGGSSTLSYCVFDGNDASCDGHPFLYHNLSSTTVMEFCTVTQFVQTKTDVEGGAIRIKEGPGTFSATNCIFSNNKGVKGGAFNGPMKSAQFEDCQFISNTATKAGSAIFVWDAYVDTFKIHRCTFIDSQGLPNVGSDIHVYGDTVESYGKGIDGCVTNFLDNIPKEGDKYFSTGSDNDILDDDTKMQYKLSEAKVNEIVVDSSFTGCAISDSKLNCPTLSEAASINTPPQDTVTYFLKTSPPSGFQELSIPIADCDVMIKPEDWNDNPEWNFEPTIVLTKTGTSALLTIESGSLTMKGVEINRMEKEGWMVSIKTGSADISYCKFDGCNFEIEDGFLFIGDSGTATLFSCLVTKFNRGLNEGAAIRLNSGTLKATNCYFTENTAKFGGAISSPQSGLNLEYCWFLDNAASSKGSAVHAYGEYSENFKVHSCYFRGGSSTEAPTFVFIDDKTDAWKNAFTACVVDREGNSIGNGSVFLDETRRARVGSIVEEATEISIDDTHQSITDLLKAYQGGYYDLTITIPELSQPSSLTEERIHVFEQRMLVVVEGFQDPDTLDNFEPLVTLNAENSLHKSLIYVTIGSFEMSGVKILRTSGKGKGWLVYLDGSGSVELKYCVLDGSSESSDNGAICVTSNPESSGILKLDSVIMRKFIRTDGGMGGSCLRVDKGKVELSHSTFEENKTSDSGGVLSGTIANGGSITNCLFMNNEAVKGGGAIQLFGSSSEPFTITNCMFMNNLVTGSDRSGYGRDIVIYDDVEDSLTITNCFTTSASPRLTFKATDIDETNEKLKLKILESPVSIEHGKSLSDCYTESQCNSLTQAHLFMLNDDTTLSLDAPSGPAFVETSINVNSREVVIQPAGWSTPSDPPNFEPTLEIDAQNTKHSLVYVSTGSVTMNGLKMTRSSGTQWLFFVETGNITLKYCTFDGSNTQQSQGWLSSTSTSTVDVEHCSITQFNSTSDGGALSASSGTLTFTSTKFSDCSSELTGGAIFATSGTLSFTSTTFTGCSSTKDGGALSASAGTLSFSSTTFTGCSSQVSGGAALFGKSTNTRFDKVTFTDCSSQKNGGAVCMSGVSVSLFTSCVFEQCTSKETGGALELYKDGGLELSGRVAFVKCTFTSCSTKVEGEAVDGPQFGSVASLMSDSSSLASLFVFSGCKADDCESPCLYVQNVGLEENTKYDSLFPAQGNDFVRIWISEHNTDDSDECGKSMGCSSLQVGWSQRKGTEDIYLFGKSTEKFPAMSTAVAIIGDGIASTISNKDVTVGPLMTLLAHPVSIKDIHVLIEKDILEDGLFVSKNGGTLTMTSCDFRQSTEALSNPILILEVDSTTTLEQCSFKEIVSTASGSVIKATLTASIATERLAIKSCVFDSIKQTLQANSNTQGGSCLHATLSSHAQITITGTTFTGCTSTAYGAALFINVEGITPTNPPIPFVFTDISFESCKAGGETHGHHVYVRAKDLSEFVTFDAFKYPFSIYEPDLYGISTVTSPDQDQSLVSVLLKTEVSLYVHATDGNDDNEACPENNPCQSLGLFSKQGYVFNIILLSDHLLNAQLAINKFVRYIVPDNSENKKLSLTATGVNKDGLISVQNIVTFNNIDFDLKLGTFPTCTFLVVSGSSLTITNSAISSSSNEGSNFESLVHSAGTIVLKQVTITGIVSQNSHLLSIVPTSSVVLTQVDVSGGIVSSIINVELTPETAHHRTILDRCKMTESTLGGSALVISKPSCFSLINTEFSDMDQHNRVAFSLTCLKGTYSEINTCTFDALTSDNGAAYIEMQEQASLLITGTTFKDCQGGVGAGLYLSVQHENLFTITESCKFEDNIDKHNSNAPSNLFVNTAVSTYACTLASIQCDVSEDGFTTFGDNSTDSTIPIQSILDAKNMFVTSNGATSTNCHNSSAPCSSLSSTSMNIVKPTIFVLTTVDASKHASFSSRATIQSKETGVINAKTTPSITFSANGGILRNLVITGEVTTGSFLVSNGDTELDNIKLEAASFTTLVQHRSGSLTINSFTSTQTSLSNPLFDITLSASSTFALTGSTISGLTATHSKQGGIIHVQATGDSIINIDRMSLEGCTLNSANQVAVFLSVGSETLTKIPNAAYITNNKRDSTSADFLLFATPSLISYLRSDKCDIAKPQEGVDWNGFFGQDSTLSTPVYLFSFVPEEENLSTLEIGGADAEDSTTCGKENEKPCQSIWYALIRTSQSTVTLNVADLTQSTSTVFDKTEVNLKSSKTGKSPATLTITSTSQSSVFSTQKRLSFELFTFKLPTTQLFTSVIESTTANSQLTVKSSSFTSTGTLTCPLVTSKQGSVVLQSLTVTGMSYSSSKSGMFDLMSDKVGGMTMTNCSLNSLTLSSSSFAIVASSSTKSKTNYQAVLSKITINGASAAGTTSNEETCGWETGIFSIKGTSAELDEISLSNCQAGGFVLSSANVTVKSGSFTSNGKAIAPVELQKNFHLSESTLEIEDEVSFDGKTADDSTASFWIDADATSTVILPEDQYPLFVPSFTKATPTDNKGTFDVIFEGASPITACGDLSGYIIASETDSNLEDQVILFDITSTDNESYTGSFKVSLLADHKYSEWKAGIAYGPGTKFEEKFKTSAQQIKEQGVIPKPEGGNDNKGAVVGIVLGVVFGVLALIAILIIILVLVRRSNQKHRYSNDIDNGKELDSHDANSQHLDDIDDHASGGFAAEHASLADDLENSSVLPAKPAEEPYVDPFAAFNKEDPEPQAVHVMPFEGDSSQPAKPVSPTADVEEAFAMFNNVPQTTQPQQESEAANPLVSDTADPQPDLAIVDNLFQGFHTDSIASGSPVDELFLNLNSAQDTSVPPQEEDDDLEPPSMPAPLLNFGDDHDVM</sequence>
<feature type="compositionally biased region" description="Basic and acidic residues" evidence="1">
    <location>
        <begin position="4997"/>
        <end position="5024"/>
    </location>
</feature>
<feature type="chain" id="PRO_5047048018" evidence="3">
    <location>
        <begin position="22"/>
        <end position="5194"/>
    </location>
</feature>
<keyword evidence="5" id="KW-1185">Reference proteome</keyword>
<organism evidence="4 5">
    <name type="scientific">Blattamonas nauphoetae</name>
    <dbReference type="NCBI Taxonomy" id="2049346"/>
    <lineage>
        <taxon>Eukaryota</taxon>
        <taxon>Metamonada</taxon>
        <taxon>Preaxostyla</taxon>
        <taxon>Oxymonadida</taxon>
        <taxon>Blattamonas</taxon>
    </lineage>
</organism>
<proteinExistence type="predicted"/>
<evidence type="ECO:0000256" key="1">
    <source>
        <dbReference type="SAM" id="MobiDB-lite"/>
    </source>
</evidence>
<accession>A0ABQ9WV97</accession>
<evidence type="ECO:0000313" key="5">
    <source>
        <dbReference type="Proteomes" id="UP001281761"/>
    </source>
</evidence>
<feature type="signal peptide" evidence="3">
    <location>
        <begin position="1"/>
        <end position="21"/>
    </location>
</feature>
<dbReference type="Gene3D" id="2.160.20.10">
    <property type="entry name" value="Single-stranded right-handed beta-helix, Pectin lyase-like"/>
    <property type="match status" value="6"/>
</dbReference>
<dbReference type="SUPFAM" id="SSF51126">
    <property type="entry name" value="Pectin lyase-like"/>
    <property type="match status" value="11"/>
</dbReference>
<feature type="region of interest" description="Disordered" evidence="1">
    <location>
        <begin position="5163"/>
        <end position="5194"/>
    </location>
</feature>
<evidence type="ECO:0000313" key="4">
    <source>
        <dbReference type="EMBL" id="KAK2943059.1"/>
    </source>
</evidence>
<evidence type="ECO:0000256" key="2">
    <source>
        <dbReference type="SAM" id="Phobius"/>
    </source>
</evidence>
<gene>
    <name evidence="4" type="ORF">BLNAU_22033</name>
</gene>